<dbReference type="EMBL" id="LNYY01000005">
    <property type="protein sequence ID" value="KTD71157.1"/>
    <property type="molecule type" value="Genomic_DNA"/>
</dbReference>
<accession>A0A0W0ZPJ6</accession>
<dbReference type="AlphaFoldDB" id="A0A0W0ZPJ6"/>
<organism evidence="1 2">
    <name type="scientific">Legionella steelei</name>
    <dbReference type="NCBI Taxonomy" id="947033"/>
    <lineage>
        <taxon>Bacteria</taxon>
        <taxon>Pseudomonadati</taxon>
        <taxon>Pseudomonadota</taxon>
        <taxon>Gammaproteobacteria</taxon>
        <taxon>Legionellales</taxon>
        <taxon>Legionellaceae</taxon>
        <taxon>Legionella</taxon>
    </lineage>
</organism>
<gene>
    <name evidence="1" type="ORF">Lste_0481</name>
</gene>
<proteinExistence type="predicted"/>
<protein>
    <submittedName>
        <fullName evidence="1">Uncharacterized protein</fullName>
    </submittedName>
</protein>
<dbReference type="RefSeq" id="WP_058509491.1">
    <property type="nucleotide sequence ID" value="NZ_LNYY01000005.1"/>
</dbReference>
<dbReference type="STRING" id="947033.Lste_0481"/>
<evidence type="ECO:0000313" key="2">
    <source>
        <dbReference type="Proteomes" id="UP000054926"/>
    </source>
</evidence>
<reference evidence="1 2" key="1">
    <citation type="submission" date="2015-11" db="EMBL/GenBank/DDBJ databases">
        <title>Genomic analysis of 38 Legionella species identifies large and diverse effector repertoires.</title>
        <authorList>
            <person name="Burstein D."/>
            <person name="Amaro F."/>
            <person name="Zusman T."/>
            <person name="Lifshitz Z."/>
            <person name="Cohen O."/>
            <person name="Gilbert J.A."/>
            <person name="Pupko T."/>
            <person name="Shuman H.A."/>
            <person name="Segal G."/>
        </authorList>
    </citation>
    <scope>NUCLEOTIDE SEQUENCE [LARGE SCALE GENOMIC DNA]</scope>
    <source>
        <strain evidence="1 2">IMVS3376</strain>
    </source>
</reference>
<comment type="caution">
    <text evidence="1">The sequence shown here is derived from an EMBL/GenBank/DDBJ whole genome shotgun (WGS) entry which is preliminary data.</text>
</comment>
<keyword evidence="2" id="KW-1185">Reference proteome</keyword>
<sequence length="452" mass="52130">MVQLFTDIGPMLIQYKEADAQARQAMMRNKVADIKKLSGQVTHKRQATTHYAVLAYAATLICYADVLQRIENQQYFEILFDFYNMEMDEELNAWFEFGKIPGQMRLKHPLHEYTFAIWEQFRTAQKRHLEKTNKSHLFNLDQLDISHPPANQLYPIQIQMGGKLNNEAVDRINVNAQGQIRFAKHHGFYLLPGGGMIELSNAAKMDAWERKMLEEHLEEEHANLHIKAAELYDQLTADDFNSALTKALSSKQAQSLPAELRRWLQEHILIAGTHSVRLQKIVAELDRHIEAHPKERQVREQNTFRSLIELRAMVQVIPFELTPLFREACAYLKKNTLCVDIQQYLDTRVLGGSQTSHAFIMTGQPLEDWLQVKFKGVGGEFGDDISGSTIERLTLFDALSVFRKIKFSHILIGLAAYEECLNQGTLLIENIWNEARFAQVREVMLEEATQFI</sequence>
<dbReference type="Proteomes" id="UP000054926">
    <property type="component" value="Unassembled WGS sequence"/>
</dbReference>
<dbReference type="OrthoDB" id="5651768at2"/>
<name>A0A0W0ZPJ6_9GAMM</name>
<dbReference type="PATRIC" id="fig|947033.5.peg.514"/>
<evidence type="ECO:0000313" key="1">
    <source>
        <dbReference type="EMBL" id="KTD71157.1"/>
    </source>
</evidence>